<keyword evidence="1" id="KW-0472">Membrane</keyword>
<protein>
    <recommendedName>
        <fullName evidence="2">VWFA domain-containing protein</fullName>
    </recommendedName>
</protein>
<dbReference type="STRING" id="927083.DB32_004819"/>
<evidence type="ECO:0000259" key="2">
    <source>
        <dbReference type="SMART" id="SM00327"/>
    </source>
</evidence>
<dbReference type="SUPFAM" id="SSF53300">
    <property type="entry name" value="vWA-like"/>
    <property type="match status" value="1"/>
</dbReference>
<dbReference type="InterPro" id="IPR024163">
    <property type="entry name" value="Aerotolerance_reg_N"/>
</dbReference>
<dbReference type="Proteomes" id="UP000034883">
    <property type="component" value="Chromosome"/>
</dbReference>
<feature type="transmembrane region" description="Helical" evidence="1">
    <location>
        <begin position="617"/>
        <end position="636"/>
    </location>
</feature>
<feature type="transmembrane region" description="Helical" evidence="1">
    <location>
        <begin position="56"/>
        <end position="77"/>
    </location>
</feature>
<keyword evidence="4" id="KW-1185">Reference proteome</keyword>
<accession>A0A0F6YJY4</accession>
<dbReference type="AlphaFoldDB" id="A0A0F6YJY4"/>
<dbReference type="Pfam" id="PF13519">
    <property type="entry name" value="VWA_2"/>
    <property type="match status" value="1"/>
</dbReference>
<evidence type="ECO:0000313" key="3">
    <source>
        <dbReference type="EMBL" id="AKF07670.1"/>
    </source>
</evidence>
<feature type="domain" description="VWFA" evidence="2">
    <location>
        <begin position="88"/>
        <end position="249"/>
    </location>
</feature>
<organism evidence="3 4">
    <name type="scientific">Sandaracinus amylolyticus</name>
    <dbReference type="NCBI Taxonomy" id="927083"/>
    <lineage>
        <taxon>Bacteria</taxon>
        <taxon>Pseudomonadati</taxon>
        <taxon>Myxococcota</taxon>
        <taxon>Polyangia</taxon>
        <taxon>Polyangiales</taxon>
        <taxon>Sandaracinaceae</taxon>
        <taxon>Sandaracinus</taxon>
    </lineage>
</organism>
<dbReference type="PANTHER" id="PTHR37464">
    <property type="entry name" value="BLL2463 PROTEIN"/>
    <property type="match status" value="1"/>
</dbReference>
<keyword evidence="1" id="KW-1133">Transmembrane helix</keyword>
<dbReference type="EMBL" id="CP011125">
    <property type="protein sequence ID" value="AKF07670.1"/>
    <property type="molecule type" value="Genomic_DNA"/>
</dbReference>
<sequence>MMELLSPASLAWLGLLGPLVLLYVLKRRREARVVGSTLLWEQALRDLRAERPWKKLIPHLSLLLQALVLIAGAVALARPAGAGQIPQGARLAVIVDTSASMAAREADGRSRLDHAKSAARALARSLPPGGTMMLVEAGAEAAVLAPATSDGSILERAIDRLRTRGSGAGIEGAVALAAERLRDASAGSRIVVLTDAAIDGDVVLAGGVPVEVQRVGAAGENTAIVAIDVRARPSEESPDRAEIFARLVRFGTTDAEVWVSAIVEGRGVVASRRVRVAPDRAEGVVMLADLPPDASGRAAVVRVELASDEEGTHGTGDALSLDDVAVAPSPGARRLPVFLVGDAPESIRRVLLADRDVELFATSPEALAQRRADDPDAPDLDGLLVFAGATPDAPPSGARLAADALAIAPTGDAALGVTLGPEATGPAIVSWDEGDPRLRFVSFRDVRVASARPITGASARPIVTSEAGPIVAVLERPDGEATIVAFDPDRSDWPRGPGFVVFVRNLLERVRARRAAGGIAPGAIGEPLRVPAADGETVVVRAPDGSSSSATARGGVAIVDVPAVPGTYQAEVGRRRVHALRNLLSSEESDVRPRARFVSREGGAEVSASERREPREAWPWLAAALLVILAIEVVWATRKGAA</sequence>
<name>A0A0F6YJY4_9BACT</name>
<dbReference type="KEGG" id="samy:DB32_004819"/>
<reference evidence="3 4" key="1">
    <citation type="submission" date="2015-03" db="EMBL/GenBank/DDBJ databases">
        <title>Genome assembly of Sandaracinus amylolyticus DSM 53668.</title>
        <authorList>
            <person name="Sharma G."/>
            <person name="Subramanian S."/>
        </authorList>
    </citation>
    <scope>NUCLEOTIDE SEQUENCE [LARGE SCALE GENOMIC DNA]</scope>
    <source>
        <strain evidence="3 4">DSM 53668</strain>
    </source>
</reference>
<keyword evidence="1" id="KW-0812">Transmembrane</keyword>
<dbReference type="Gene3D" id="3.40.50.410">
    <property type="entry name" value="von Willebrand factor, type A domain"/>
    <property type="match status" value="1"/>
</dbReference>
<dbReference type="SMART" id="SM00327">
    <property type="entry name" value="VWA"/>
    <property type="match status" value="1"/>
</dbReference>
<gene>
    <name evidence="3" type="ORF">DB32_004819</name>
</gene>
<dbReference type="PANTHER" id="PTHR37464:SF1">
    <property type="entry name" value="BLL2463 PROTEIN"/>
    <property type="match status" value="1"/>
</dbReference>
<evidence type="ECO:0000256" key="1">
    <source>
        <dbReference type="SAM" id="Phobius"/>
    </source>
</evidence>
<evidence type="ECO:0000313" key="4">
    <source>
        <dbReference type="Proteomes" id="UP000034883"/>
    </source>
</evidence>
<dbReference type="InterPro" id="IPR002035">
    <property type="entry name" value="VWF_A"/>
</dbReference>
<feature type="transmembrane region" description="Helical" evidence="1">
    <location>
        <begin position="6"/>
        <end position="25"/>
    </location>
</feature>
<proteinExistence type="predicted"/>
<dbReference type="Pfam" id="PF07584">
    <property type="entry name" value="BatA"/>
    <property type="match status" value="1"/>
</dbReference>
<dbReference type="InterPro" id="IPR036465">
    <property type="entry name" value="vWFA_dom_sf"/>
</dbReference>